<dbReference type="Gene3D" id="3.30.565.10">
    <property type="entry name" value="Histidine kinase-like ATPase, C-terminal domain"/>
    <property type="match status" value="1"/>
</dbReference>
<evidence type="ECO:0000256" key="16">
    <source>
        <dbReference type="ARBA" id="ARBA00023170"/>
    </source>
</evidence>
<dbReference type="Gene3D" id="3.30.450.20">
    <property type="entry name" value="PAS domain"/>
    <property type="match status" value="2"/>
</dbReference>
<dbReference type="Pfam" id="PF01590">
    <property type="entry name" value="GAF"/>
    <property type="match status" value="2"/>
</dbReference>
<evidence type="ECO:0000256" key="4">
    <source>
        <dbReference type="ARBA" id="ARBA00022543"/>
    </source>
</evidence>
<keyword evidence="5" id="KW-0597">Phosphoprotein</keyword>
<dbReference type="InterPro" id="IPR036890">
    <property type="entry name" value="HATPase_C_sf"/>
</dbReference>
<dbReference type="SMART" id="SM00911">
    <property type="entry name" value="HWE_HK"/>
    <property type="match status" value="1"/>
</dbReference>
<evidence type="ECO:0000256" key="14">
    <source>
        <dbReference type="ARBA" id="ARBA00022991"/>
    </source>
</evidence>
<dbReference type="GO" id="GO:0004673">
    <property type="term" value="F:protein histidine kinase activity"/>
    <property type="evidence" value="ECO:0007669"/>
    <property type="project" value="UniProtKB-EC"/>
</dbReference>
<dbReference type="OrthoDB" id="341208at2"/>
<dbReference type="STRING" id="582672.SAMN05216360_102377"/>
<dbReference type="SUPFAM" id="SSF55781">
    <property type="entry name" value="GAF domain-like"/>
    <property type="match status" value="3"/>
</dbReference>
<reference evidence="20" key="1">
    <citation type="submission" date="2016-10" db="EMBL/GenBank/DDBJ databases">
        <authorList>
            <person name="Varghese N."/>
            <person name="Submissions S."/>
        </authorList>
    </citation>
    <scope>NUCLEOTIDE SEQUENCE [LARGE SCALE GENOMIC DNA]</scope>
    <source>
        <strain evidence="20">BL47</strain>
    </source>
</reference>
<evidence type="ECO:0000256" key="11">
    <source>
        <dbReference type="ARBA" id="ARBA00022741"/>
    </source>
</evidence>
<dbReference type="GO" id="GO:0009881">
    <property type="term" value="F:photoreceptor activity"/>
    <property type="evidence" value="ECO:0007669"/>
    <property type="project" value="UniProtKB-KW"/>
</dbReference>
<dbReference type="Pfam" id="PF08447">
    <property type="entry name" value="PAS_3"/>
    <property type="match status" value="1"/>
</dbReference>
<evidence type="ECO:0000256" key="10">
    <source>
        <dbReference type="ARBA" id="ARBA00022737"/>
    </source>
</evidence>
<dbReference type="EC" id="2.7.13.3" evidence="2"/>
<sequence length="957" mass="102748">MTHVPDRSRALDPYAVMDTQPERAFDDLARVAALLCATPTALVTLVDGTRQFFKAREGYDGGPDAPLDAGFCPIAVRTGAPLVIRDTLAEGHGDNVAVSEGGVRFYAGMPLRTAEGAVLGTLCVLDRRPRPDGLAAPQVEGLERLADQVVDQLEMRRALAERDGLLADRRTATRDRLALGRTQGNVAASGGDLDAILATLVDGAMRAVPAAEGGVMEMLDGQELEYRAVGGTLTPHRGTRVPLNGSTSGACARTGEPILLSDALTDPRVKVDLRPIIDLRSAVHAPVVRGGRILGVLKLQASRPDAFTEHDLDLVVAFAGLATMGLTEASEIAALRSLNAGAQRQRAIFDSTTQFAIVVTDRDGRVTDWNSGAERVLGWTADEMRGETVERIFTPEDRAEDRAGVEMRLSLEHGRASDERWHLKRDGARFWASGEMMPLRDADEGHIGFVKVLRDRTDEHLAGKALAEAEAGLHRAQEAGGVGLFAVEMSDNTLRPTPEFCRLYGLPIQDAYPSTAFEGLVVPEDAHLVSTATTRGSGDAPRDVEYRIRRPDTGMVRWIGRRGDLERDGDGRPVRFVGAARDITDRREAAAHQAALLALGDRLRDLPAVPEMTRAAAEIVGRALGVSRVSFGLIDATNGVLHVEPDWTMQGHTSIAGVHRFAEYGDILDGLLRGEPLIVPDVALDPRTAGALPRWGAIGVTALLDIPVRERGRTVAIYLVHHHEPRDWTEAEIAFVRAVADRVDVGVARVRAEERRALLNQELSHRLKNTLAMVQAIATQTMRGASDLDTAMEVLAARLIALGKAHDILMAGESERADMRAVIAQALAIHDDGRPGRFQLDGPAVVCGEKAALSLALMMHELATNATKYGALSTADGRIDIGWTVTPSAPGGDEVRLTWSERGGPSVTPPPRKGFGSRLIERGLAGAVGGSVRLHYHRDGLACEVVAPLAGFSPEAP</sequence>
<evidence type="ECO:0000256" key="2">
    <source>
        <dbReference type="ARBA" id="ARBA00012438"/>
    </source>
</evidence>
<dbReference type="InterPro" id="IPR013655">
    <property type="entry name" value="PAS_fold_3"/>
</dbReference>
<evidence type="ECO:0000256" key="1">
    <source>
        <dbReference type="ARBA" id="ARBA00000085"/>
    </source>
</evidence>
<dbReference type="EMBL" id="FNHS01000002">
    <property type="protein sequence ID" value="SDM53880.1"/>
    <property type="molecule type" value="Genomic_DNA"/>
</dbReference>
<evidence type="ECO:0000256" key="12">
    <source>
        <dbReference type="ARBA" id="ARBA00022777"/>
    </source>
</evidence>
<evidence type="ECO:0000256" key="7">
    <source>
        <dbReference type="ARBA" id="ARBA00022630"/>
    </source>
</evidence>
<dbReference type="AlphaFoldDB" id="A0A1G9U1F7"/>
<keyword evidence="13" id="KW-0067">ATP-binding</keyword>
<keyword evidence="11" id="KW-0547">Nucleotide-binding</keyword>
<dbReference type="Pfam" id="PF07536">
    <property type="entry name" value="HWE_HK"/>
    <property type="match status" value="1"/>
</dbReference>
<dbReference type="InterPro" id="IPR001610">
    <property type="entry name" value="PAC"/>
</dbReference>
<dbReference type="SUPFAM" id="SSF55785">
    <property type="entry name" value="PYP-like sensor domain (PAS domain)"/>
    <property type="match status" value="2"/>
</dbReference>
<evidence type="ECO:0000313" key="19">
    <source>
        <dbReference type="EMBL" id="SDM53880.1"/>
    </source>
</evidence>
<keyword evidence="9" id="KW-0808">Transferase</keyword>
<organism evidence="19 20">
    <name type="scientific">Methylobacterium phyllostachyos</name>
    <dbReference type="NCBI Taxonomy" id="582672"/>
    <lineage>
        <taxon>Bacteria</taxon>
        <taxon>Pseudomonadati</taxon>
        <taxon>Pseudomonadota</taxon>
        <taxon>Alphaproteobacteria</taxon>
        <taxon>Hyphomicrobiales</taxon>
        <taxon>Methylobacteriaceae</taxon>
        <taxon>Methylobacterium</taxon>
    </lineage>
</organism>
<dbReference type="PROSITE" id="PS50112">
    <property type="entry name" value="PAS"/>
    <property type="match status" value="1"/>
</dbReference>
<dbReference type="InterPro" id="IPR000014">
    <property type="entry name" value="PAS"/>
</dbReference>
<dbReference type="GO" id="GO:0006355">
    <property type="term" value="P:regulation of DNA-templated transcription"/>
    <property type="evidence" value="ECO:0007669"/>
    <property type="project" value="InterPro"/>
</dbReference>
<evidence type="ECO:0000256" key="3">
    <source>
        <dbReference type="ARBA" id="ARBA00021740"/>
    </source>
</evidence>
<evidence type="ECO:0000313" key="20">
    <source>
        <dbReference type="Proteomes" id="UP000198704"/>
    </source>
</evidence>
<dbReference type="SMART" id="SM00086">
    <property type="entry name" value="PAC"/>
    <property type="match status" value="2"/>
</dbReference>
<dbReference type="RefSeq" id="WP_091713665.1">
    <property type="nucleotide sequence ID" value="NZ_FNHS01000002.1"/>
</dbReference>
<keyword evidence="15" id="KW-0843">Virulence</keyword>
<dbReference type="InterPro" id="IPR035965">
    <property type="entry name" value="PAS-like_dom_sf"/>
</dbReference>
<keyword evidence="6" id="KW-0716">Sensory transduction</keyword>
<keyword evidence="10" id="KW-0677">Repeat</keyword>
<evidence type="ECO:0000256" key="13">
    <source>
        <dbReference type="ARBA" id="ARBA00022840"/>
    </source>
</evidence>
<keyword evidence="20" id="KW-1185">Reference proteome</keyword>
<dbReference type="PANTHER" id="PTHR41523">
    <property type="entry name" value="TWO-COMPONENT SYSTEM SENSOR PROTEIN"/>
    <property type="match status" value="1"/>
</dbReference>
<dbReference type="InterPro" id="IPR029016">
    <property type="entry name" value="GAF-like_dom_sf"/>
</dbReference>
<evidence type="ECO:0000256" key="9">
    <source>
        <dbReference type="ARBA" id="ARBA00022679"/>
    </source>
</evidence>
<proteinExistence type="predicted"/>
<dbReference type="InterPro" id="IPR003018">
    <property type="entry name" value="GAF"/>
</dbReference>
<gene>
    <name evidence="19" type="ORF">SAMN05216360_102377</name>
</gene>
<dbReference type="PANTHER" id="PTHR41523:SF7">
    <property type="entry name" value="HISTIDINE KINASE"/>
    <property type="match status" value="1"/>
</dbReference>
<dbReference type="PROSITE" id="PS50113">
    <property type="entry name" value="PAC"/>
    <property type="match status" value="2"/>
</dbReference>
<dbReference type="CDD" id="cd00130">
    <property type="entry name" value="PAS"/>
    <property type="match status" value="2"/>
</dbReference>
<keyword evidence="8" id="KW-0288">FMN</keyword>
<feature type="domain" description="PAC" evidence="18">
    <location>
        <begin position="416"/>
        <end position="468"/>
    </location>
</feature>
<dbReference type="InterPro" id="IPR000700">
    <property type="entry name" value="PAS-assoc_C"/>
</dbReference>
<keyword evidence="14" id="KW-0157">Chromophore</keyword>
<feature type="domain" description="PAC" evidence="18">
    <location>
        <begin position="542"/>
        <end position="595"/>
    </location>
</feature>
<comment type="catalytic activity">
    <reaction evidence="1">
        <text>ATP + protein L-histidine = ADP + protein N-phospho-L-histidine.</text>
        <dbReference type="EC" id="2.7.13.3"/>
    </reaction>
</comment>
<dbReference type="SMART" id="SM00091">
    <property type="entry name" value="PAS"/>
    <property type="match status" value="1"/>
</dbReference>
<keyword evidence="7" id="KW-0285">Flavoprotein</keyword>
<keyword evidence="12" id="KW-0418">Kinase</keyword>
<keyword evidence="4" id="KW-0600">Photoreceptor protein</keyword>
<evidence type="ECO:0000256" key="6">
    <source>
        <dbReference type="ARBA" id="ARBA00022606"/>
    </source>
</evidence>
<dbReference type="NCBIfam" id="TIGR00229">
    <property type="entry name" value="sensory_box"/>
    <property type="match status" value="2"/>
</dbReference>
<dbReference type="Proteomes" id="UP000198704">
    <property type="component" value="Unassembled WGS sequence"/>
</dbReference>
<dbReference type="SMART" id="SM00065">
    <property type="entry name" value="GAF"/>
    <property type="match status" value="3"/>
</dbReference>
<evidence type="ECO:0000256" key="8">
    <source>
        <dbReference type="ARBA" id="ARBA00022643"/>
    </source>
</evidence>
<keyword evidence="16" id="KW-0675">Receptor</keyword>
<dbReference type="GO" id="GO:0005524">
    <property type="term" value="F:ATP binding"/>
    <property type="evidence" value="ECO:0007669"/>
    <property type="project" value="UniProtKB-KW"/>
</dbReference>
<evidence type="ECO:0000256" key="5">
    <source>
        <dbReference type="ARBA" id="ARBA00022553"/>
    </source>
</evidence>
<evidence type="ECO:0000259" key="17">
    <source>
        <dbReference type="PROSITE" id="PS50112"/>
    </source>
</evidence>
<evidence type="ECO:0000259" key="18">
    <source>
        <dbReference type="PROSITE" id="PS50113"/>
    </source>
</evidence>
<protein>
    <recommendedName>
        <fullName evidence="3">Blue-light-activated histidine kinase</fullName>
        <ecNumber evidence="2">2.7.13.3</ecNumber>
    </recommendedName>
</protein>
<dbReference type="Gene3D" id="3.30.450.40">
    <property type="match status" value="3"/>
</dbReference>
<name>A0A1G9U1F7_9HYPH</name>
<evidence type="ECO:0000256" key="15">
    <source>
        <dbReference type="ARBA" id="ARBA00023026"/>
    </source>
</evidence>
<dbReference type="Pfam" id="PF13185">
    <property type="entry name" value="GAF_2"/>
    <property type="match status" value="1"/>
</dbReference>
<dbReference type="Gene3D" id="2.10.70.100">
    <property type="match status" value="1"/>
</dbReference>
<dbReference type="InterPro" id="IPR013767">
    <property type="entry name" value="PAS_fold"/>
</dbReference>
<feature type="domain" description="PAS" evidence="17">
    <location>
        <begin position="341"/>
        <end position="414"/>
    </location>
</feature>
<dbReference type="Pfam" id="PF00989">
    <property type="entry name" value="PAS"/>
    <property type="match status" value="1"/>
</dbReference>
<dbReference type="InterPro" id="IPR011102">
    <property type="entry name" value="Sig_transdc_His_kinase_HWE"/>
</dbReference>
<accession>A0A1G9U1F7</accession>